<reference evidence="2" key="2">
    <citation type="submission" date="2020-09" db="EMBL/GenBank/DDBJ databases">
        <authorList>
            <person name="Sun Q."/>
            <person name="Zhou Y."/>
        </authorList>
    </citation>
    <scope>NUCLEOTIDE SEQUENCE</scope>
    <source>
        <strain evidence="2">CGMCC 1.12408</strain>
    </source>
</reference>
<accession>A0A916W864</accession>
<dbReference type="SUPFAM" id="SSF141259">
    <property type="entry name" value="CarD-like"/>
    <property type="match status" value="1"/>
</dbReference>
<protein>
    <recommendedName>
        <fullName evidence="1">CarD-like/TRCF RNAP-interacting domain-containing protein</fullName>
    </recommendedName>
</protein>
<reference evidence="2" key="1">
    <citation type="journal article" date="2014" name="Int. J. Syst. Evol. Microbiol.">
        <title>Complete genome sequence of Corynebacterium casei LMG S-19264T (=DSM 44701T), isolated from a smear-ripened cheese.</title>
        <authorList>
            <consortium name="US DOE Joint Genome Institute (JGI-PGF)"/>
            <person name="Walter F."/>
            <person name="Albersmeier A."/>
            <person name="Kalinowski J."/>
            <person name="Ruckert C."/>
        </authorList>
    </citation>
    <scope>NUCLEOTIDE SEQUENCE</scope>
    <source>
        <strain evidence="2">CGMCC 1.12408</strain>
    </source>
</reference>
<dbReference type="PANTHER" id="PTHR38447:SF1">
    <property type="entry name" value="RNA POLYMERASE-BINDING TRANSCRIPTION FACTOR CARD"/>
    <property type="match status" value="1"/>
</dbReference>
<dbReference type="RefSeq" id="WP_188384334.1">
    <property type="nucleotide sequence ID" value="NZ_BMEY01000007.1"/>
</dbReference>
<proteinExistence type="predicted"/>
<sequence>MFKVGELIVHEEHGVCKIDDICDKEFGGKIRTYYELHPIDNTDLKISMPINNDKVVMIRLVDKEEAKEVLQTFNEPGIEWISDVKIRNKEYNNIIRSANRTDISKVVNTLMKKKHEASVDRKSFAEQDKKLLKKTQQILFEELALALDTTFEDIDDQIKQMLNIAS</sequence>
<dbReference type="PANTHER" id="PTHR38447">
    <property type="entry name" value="TRANSCRIPTION FACTOR YDEB-RELATED"/>
    <property type="match status" value="1"/>
</dbReference>
<dbReference type="InterPro" id="IPR048792">
    <property type="entry name" value="CarD_C"/>
</dbReference>
<dbReference type="Pfam" id="PF21095">
    <property type="entry name" value="CarD_C"/>
    <property type="match status" value="1"/>
</dbReference>
<dbReference type="InterPro" id="IPR036101">
    <property type="entry name" value="CarD-like/TRCF_RID_sf"/>
</dbReference>
<organism evidence="2 3">
    <name type="scientific">Ornithinibacillus halotolerans</name>
    <dbReference type="NCBI Taxonomy" id="1274357"/>
    <lineage>
        <taxon>Bacteria</taxon>
        <taxon>Bacillati</taxon>
        <taxon>Bacillota</taxon>
        <taxon>Bacilli</taxon>
        <taxon>Bacillales</taxon>
        <taxon>Bacillaceae</taxon>
        <taxon>Ornithinibacillus</taxon>
    </lineage>
</organism>
<dbReference type="Gene3D" id="2.40.10.170">
    <property type="match status" value="1"/>
</dbReference>
<dbReference type="Gene3D" id="1.20.58.1290">
    <property type="entry name" value="CarD-like, C-terminal domain"/>
    <property type="match status" value="1"/>
</dbReference>
<dbReference type="EMBL" id="BMEY01000007">
    <property type="protein sequence ID" value="GGA74504.1"/>
    <property type="molecule type" value="Genomic_DNA"/>
</dbReference>
<feature type="domain" description="CarD-like/TRCF RNAP-interacting" evidence="1">
    <location>
        <begin position="1"/>
        <end position="111"/>
    </location>
</feature>
<dbReference type="GO" id="GO:0009303">
    <property type="term" value="P:rRNA transcription"/>
    <property type="evidence" value="ECO:0007669"/>
    <property type="project" value="TreeGrafter"/>
</dbReference>
<gene>
    <name evidence="2" type="ORF">GCM10008025_17800</name>
</gene>
<evidence type="ECO:0000313" key="3">
    <source>
        <dbReference type="Proteomes" id="UP000613512"/>
    </source>
</evidence>
<evidence type="ECO:0000313" key="2">
    <source>
        <dbReference type="EMBL" id="GGA74504.1"/>
    </source>
</evidence>
<evidence type="ECO:0000259" key="1">
    <source>
        <dbReference type="SMART" id="SM01058"/>
    </source>
</evidence>
<name>A0A916W864_9BACI</name>
<comment type="caution">
    <text evidence="2">The sequence shown here is derived from an EMBL/GenBank/DDBJ whole genome shotgun (WGS) entry which is preliminary data.</text>
</comment>
<dbReference type="InterPro" id="IPR042215">
    <property type="entry name" value="CarD-like_C"/>
</dbReference>
<keyword evidence="3" id="KW-1185">Reference proteome</keyword>
<dbReference type="Pfam" id="PF02559">
    <property type="entry name" value="CarD_TRCF_RID"/>
    <property type="match status" value="1"/>
</dbReference>
<dbReference type="InterPro" id="IPR003711">
    <property type="entry name" value="CarD-like/TRCF_RID"/>
</dbReference>
<dbReference type="AlphaFoldDB" id="A0A916W864"/>
<dbReference type="Proteomes" id="UP000613512">
    <property type="component" value="Unassembled WGS sequence"/>
</dbReference>
<dbReference type="InterPro" id="IPR052531">
    <property type="entry name" value="CarD-like_regulator"/>
</dbReference>
<dbReference type="SMART" id="SM01058">
    <property type="entry name" value="CarD_TRCF"/>
    <property type="match status" value="1"/>
</dbReference>